<keyword evidence="2" id="KW-1185">Reference proteome</keyword>
<name>A0ACA9LD14_9GLOM</name>
<organism evidence="1 2">
    <name type="scientific">Scutellospora calospora</name>
    <dbReference type="NCBI Taxonomy" id="85575"/>
    <lineage>
        <taxon>Eukaryota</taxon>
        <taxon>Fungi</taxon>
        <taxon>Fungi incertae sedis</taxon>
        <taxon>Mucoromycota</taxon>
        <taxon>Glomeromycotina</taxon>
        <taxon>Glomeromycetes</taxon>
        <taxon>Diversisporales</taxon>
        <taxon>Gigasporaceae</taxon>
        <taxon>Scutellospora</taxon>
    </lineage>
</organism>
<comment type="caution">
    <text evidence="1">The sequence shown here is derived from an EMBL/GenBank/DDBJ whole genome shotgun (WGS) entry which is preliminary data.</text>
</comment>
<evidence type="ECO:0000313" key="2">
    <source>
        <dbReference type="Proteomes" id="UP000789860"/>
    </source>
</evidence>
<accession>A0ACA9LD14</accession>
<feature type="non-terminal residue" evidence="1">
    <location>
        <position position="67"/>
    </location>
</feature>
<proteinExistence type="predicted"/>
<sequence>LHLASAGTSYRGIDILANTELTVLSKTILRYKQQIVSYSSLELSKFDNIDNLTIHLYDNTILEHKNK</sequence>
<protein>
    <submittedName>
        <fullName evidence="1">2342_t:CDS:1</fullName>
    </submittedName>
</protein>
<dbReference type="Proteomes" id="UP000789860">
    <property type="component" value="Unassembled WGS sequence"/>
</dbReference>
<gene>
    <name evidence="1" type="ORF">SCALOS_LOCUS4139</name>
</gene>
<evidence type="ECO:0000313" key="1">
    <source>
        <dbReference type="EMBL" id="CAG8522846.1"/>
    </source>
</evidence>
<dbReference type="EMBL" id="CAJVPM010005345">
    <property type="protein sequence ID" value="CAG8522846.1"/>
    <property type="molecule type" value="Genomic_DNA"/>
</dbReference>
<feature type="non-terminal residue" evidence="1">
    <location>
        <position position="1"/>
    </location>
</feature>
<reference evidence="1" key="1">
    <citation type="submission" date="2021-06" db="EMBL/GenBank/DDBJ databases">
        <authorList>
            <person name="Kallberg Y."/>
            <person name="Tangrot J."/>
            <person name="Rosling A."/>
        </authorList>
    </citation>
    <scope>NUCLEOTIDE SEQUENCE</scope>
    <source>
        <strain evidence="1">AU212A</strain>
    </source>
</reference>